<reference evidence="2 3" key="1">
    <citation type="journal article" date="2024" name="bioRxiv">
        <title>A reference genome for Trichogramma kaykai: A tiny desert-dwelling parasitoid wasp with competing sex-ratio distorters.</title>
        <authorList>
            <person name="Culotta J."/>
            <person name="Lindsey A.R."/>
        </authorList>
    </citation>
    <scope>NUCLEOTIDE SEQUENCE [LARGE SCALE GENOMIC DNA]</scope>
    <source>
        <strain evidence="2 3">KSX58</strain>
    </source>
</reference>
<dbReference type="SUPFAM" id="SSF53098">
    <property type="entry name" value="Ribonuclease H-like"/>
    <property type="match status" value="1"/>
</dbReference>
<dbReference type="InterPro" id="IPR012337">
    <property type="entry name" value="RNaseH-like_sf"/>
</dbReference>
<dbReference type="AlphaFoldDB" id="A0ABD2XHL2"/>
<feature type="region of interest" description="Disordered" evidence="1">
    <location>
        <begin position="956"/>
        <end position="1007"/>
    </location>
</feature>
<evidence type="ECO:0000256" key="1">
    <source>
        <dbReference type="SAM" id="MobiDB-lite"/>
    </source>
</evidence>
<sequence length="1007" mass="115599">MSSDESIIEYEDIEYLVLSSSDIDSESDGEEIYLSDESEPDEEEESQYLNDDRIECISLDNESLSRERASIPNSKPANVREYKCLKIWKDVPACKAWLHIDPAIKNKVWCTACGNKPLVAMWSNVKSHGQSAKHCRKLGLASIPSDEEFNINLATEENVRVEAALHIKIVAAMVELDLSFKKTKDFVNILKSFAADDLNDVKLSYTKAHAILVRAIGHANQVEMAQNLNRPFSILVDESTDVTEKKLLSISIRHPDYEAKTVKTKLWDMVPIFKDGIEGKATAEVFFERTKESFEKMGVDIRNICAVSVDTCNAMIGENKGYISRMQSYIPNVISVHCPAHLMSLCIKYAMEEIPPHIMELIKDMYKLFRSGNKKHDFVQTQREFNLPIHKILRHHKIRWSSLFACTERIIEQWDALYDFTMKLSEDRNEKLAGKIYDAMSQVDCKSYFHLISAVLQQFNHFIVFIQSDDCILTSVYEKLEKCYINIASIIIKKKYLSAIDIGKMDLFNESQYLSFKAFNVDEYVRDALIVNDTKMFDFCRTTYNFVMQSLMQILYRFRGFDLGFLKTIVCLNPINVLSTSFRTEKVHLLQELMQHCAILIDDDRHSEDILYEWDQLHIVEHNIQNVELNRDDPIKFWMFIGSLQVEGTGQYLFQYLPEFAVNALSVPSSNADPERRFSHVNYVKNKFRNRMTIETLAATLRAKQEVNNQKAKNGGFIASKTMIDAITLTSIWPKRDKKRIDLATEDLPNAVSEFMAENVSQQQIPYHDEESIEFIEICTDDDQENEASFENDETQKPSTELELIGAPKKPQRFGWCILSESDWPSSIIYKGGDICVSTMKEVVVKGVIDIDSYLIMSKTIRSFNDKAVFTILNHHLFYKDCENVKALQVLADHVSKMKTNKKIHGDLQFVEGHLANYGDDQIHVLKRAAPHRSSLKISFTRPHEAFLHEAAATVKKKAGAQTPNWPTQRGAPCRRIAQTEPSNEDRTNSRHVSHIKGEEGRRRSDS</sequence>
<feature type="compositionally biased region" description="Basic and acidic residues" evidence="1">
    <location>
        <begin position="996"/>
        <end position="1007"/>
    </location>
</feature>
<evidence type="ECO:0000313" key="2">
    <source>
        <dbReference type="EMBL" id="KAL3404873.1"/>
    </source>
</evidence>
<feature type="region of interest" description="Disordered" evidence="1">
    <location>
        <begin position="22"/>
        <end position="48"/>
    </location>
</feature>
<keyword evidence="3" id="KW-1185">Reference proteome</keyword>
<evidence type="ECO:0000313" key="3">
    <source>
        <dbReference type="Proteomes" id="UP001627154"/>
    </source>
</evidence>
<dbReference type="Proteomes" id="UP001627154">
    <property type="component" value="Unassembled WGS sequence"/>
</dbReference>
<dbReference type="PANTHER" id="PTHR37162">
    <property type="entry name" value="HAT FAMILY DIMERISATION DOMAINCONTAINING PROTEIN-RELATED"/>
    <property type="match status" value="1"/>
</dbReference>
<organism evidence="2 3">
    <name type="scientific">Trichogramma kaykai</name>
    <dbReference type="NCBI Taxonomy" id="54128"/>
    <lineage>
        <taxon>Eukaryota</taxon>
        <taxon>Metazoa</taxon>
        <taxon>Ecdysozoa</taxon>
        <taxon>Arthropoda</taxon>
        <taxon>Hexapoda</taxon>
        <taxon>Insecta</taxon>
        <taxon>Pterygota</taxon>
        <taxon>Neoptera</taxon>
        <taxon>Endopterygota</taxon>
        <taxon>Hymenoptera</taxon>
        <taxon>Apocrita</taxon>
        <taxon>Proctotrupomorpha</taxon>
        <taxon>Chalcidoidea</taxon>
        <taxon>Trichogrammatidae</taxon>
        <taxon>Trichogramma</taxon>
    </lineage>
</organism>
<gene>
    <name evidence="2" type="ORF">TKK_002532</name>
</gene>
<proteinExistence type="predicted"/>
<evidence type="ECO:0008006" key="4">
    <source>
        <dbReference type="Google" id="ProtNLM"/>
    </source>
</evidence>
<comment type="caution">
    <text evidence="2">The sequence shown here is derived from an EMBL/GenBank/DDBJ whole genome shotgun (WGS) entry which is preliminary data.</text>
</comment>
<dbReference type="EMBL" id="JBJJXI010000022">
    <property type="protein sequence ID" value="KAL3404873.1"/>
    <property type="molecule type" value="Genomic_DNA"/>
</dbReference>
<feature type="compositionally biased region" description="Acidic residues" evidence="1">
    <location>
        <begin position="23"/>
        <end position="46"/>
    </location>
</feature>
<dbReference type="PANTHER" id="PTHR37162:SF1">
    <property type="entry name" value="BED-TYPE DOMAIN-CONTAINING PROTEIN"/>
    <property type="match status" value="1"/>
</dbReference>
<accession>A0ABD2XHL2</accession>
<name>A0ABD2XHL2_9HYME</name>
<protein>
    <recommendedName>
        <fullName evidence="4">DUF4371 domain-containing protein</fullName>
    </recommendedName>
</protein>